<accession>A0ABS6ZTP6</accession>
<evidence type="ECO:0000313" key="2">
    <source>
        <dbReference type="EMBL" id="MBW6393429.1"/>
    </source>
</evidence>
<evidence type="ECO:0000313" key="3">
    <source>
        <dbReference type="Proteomes" id="UP000769617"/>
    </source>
</evidence>
<reference evidence="2 3" key="1">
    <citation type="submission" date="2021-07" db="EMBL/GenBank/DDBJ databases">
        <authorList>
            <person name="So Y."/>
        </authorList>
    </citation>
    <scope>NUCLEOTIDE SEQUENCE [LARGE SCALE GENOMIC DNA]</scope>
    <source>
        <strain evidence="2 3">Y3S6</strain>
    </source>
</reference>
<feature type="region of interest" description="Disordered" evidence="1">
    <location>
        <begin position="22"/>
        <end position="50"/>
    </location>
</feature>
<organism evidence="2 3">
    <name type="scientific">Billgrantia antri</name>
    <dbReference type="NCBI Taxonomy" id="2846777"/>
    <lineage>
        <taxon>Bacteria</taxon>
        <taxon>Pseudomonadati</taxon>
        <taxon>Pseudomonadota</taxon>
        <taxon>Gammaproteobacteria</taxon>
        <taxon>Oceanospirillales</taxon>
        <taxon>Halomonadaceae</taxon>
        <taxon>Billgrantia</taxon>
    </lineage>
</organism>
<sequence>MKKLLGTAAAWWLRKPENRARLKRKGKQMIDGFRGRQARSTAEHQRRRQP</sequence>
<comment type="caution">
    <text evidence="2">The sequence shown here is derived from an EMBL/GenBank/DDBJ whole genome shotgun (WGS) entry which is preliminary data.</text>
</comment>
<gene>
    <name evidence="2" type="ORF">KPL81_19955</name>
</gene>
<proteinExistence type="predicted"/>
<dbReference type="RefSeq" id="WP_209472148.1">
    <property type="nucleotide sequence ID" value="NZ_JAHYCA010000009.1"/>
</dbReference>
<dbReference type="EMBL" id="JAHYCA010000009">
    <property type="protein sequence ID" value="MBW6393429.1"/>
    <property type="molecule type" value="Genomic_DNA"/>
</dbReference>
<keyword evidence="3" id="KW-1185">Reference proteome</keyword>
<dbReference type="Proteomes" id="UP000769617">
    <property type="component" value="Unassembled WGS sequence"/>
</dbReference>
<protein>
    <submittedName>
        <fullName evidence="2">Uncharacterized protein</fullName>
    </submittedName>
</protein>
<evidence type="ECO:0000256" key="1">
    <source>
        <dbReference type="SAM" id="MobiDB-lite"/>
    </source>
</evidence>
<name>A0ABS6ZTP6_9GAMM</name>